<evidence type="ECO:0000313" key="2">
    <source>
        <dbReference type="Proteomes" id="UP000676169"/>
    </source>
</evidence>
<organism evidence="1 2">
    <name type="scientific">Luteolibacter ambystomatis</name>
    <dbReference type="NCBI Taxonomy" id="2824561"/>
    <lineage>
        <taxon>Bacteria</taxon>
        <taxon>Pseudomonadati</taxon>
        <taxon>Verrucomicrobiota</taxon>
        <taxon>Verrucomicrobiia</taxon>
        <taxon>Verrucomicrobiales</taxon>
        <taxon>Verrucomicrobiaceae</taxon>
        <taxon>Luteolibacter</taxon>
    </lineage>
</organism>
<dbReference type="AlphaFoldDB" id="A0A975J2U6"/>
<dbReference type="KEGG" id="lamb:KBB96_08895"/>
<accession>A0A975J2U6</accession>
<protein>
    <submittedName>
        <fullName evidence="1">Uncharacterized protein</fullName>
    </submittedName>
</protein>
<sequence length="104" mass="11638">MKYRVLVEATRRISSGKLILGLGPEPSVDNLDWVGCAYVLAENAEEAGRKFGNFFTEHAQSWVFDGDPEPIDAIEEFELDYLVIEERGDVPKFENGEVVAGWGM</sequence>
<gene>
    <name evidence="1" type="ORF">KBB96_08895</name>
</gene>
<name>A0A975J2U6_9BACT</name>
<dbReference type="RefSeq" id="WP_211634338.1">
    <property type="nucleotide sequence ID" value="NZ_CP073100.1"/>
</dbReference>
<keyword evidence="2" id="KW-1185">Reference proteome</keyword>
<dbReference type="Proteomes" id="UP000676169">
    <property type="component" value="Chromosome"/>
</dbReference>
<evidence type="ECO:0000313" key="1">
    <source>
        <dbReference type="EMBL" id="QUE52994.1"/>
    </source>
</evidence>
<dbReference type="EMBL" id="CP073100">
    <property type="protein sequence ID" value="QUE52994.1"/>
    <property type="molecule type" value="Genomic_DNA"/>
</dbReference>
<proteinExistence type="predicted"/>
<reference evidence="1" key="1">
    <citation type="submission" date="2021-04" db="EMBL/GenBank/DDBJ databases">
        <title>Luteolibacter sp. 32A isolated from the skin of an Anderson's salamander (Ambystoma andersonii).</title>
        <authorList>
            <person name="Spergser J."/>
            <person name="Busse H.-J."/>
        </authorList>
    </citation>
    <scope>NUCLEOTIDE SEQUENCE</scope>
    <source>
        <strain evidence="1">32A</strain>
    </source>
</reference>